<comment type="similarity">
    <text evidence="1">Belongs to the FAM83 family.</text>
</comment>
<dbReference type="GO" id="GO:0007165">
    <property type="term" value="P:signal transduction"/>
    <property type="evidence" value="ECO:0007669"/>
    <property type="project" value="TreeGrafter"/>
</dbReference>
<dbReference type="Proteomes" id="UP001152803">
    <property type="component" value="Unassembled WGS sequence"/>
</dbReference>
<feature type="compositionally biased region" description="Basic and acidic residues" evidence="2">
    <location>
        <begin position="75"/>
        <end position="95"/>
    </location>
</feature>
<comment type="caution">
    <text evidence="4">The sequence shown here is derived from an EMBL/GenBank/DDBJ whole genome shotgun (WGS) entry which is preliminary data.</text>
</comment>
<organism evidence="4 5">
    <name type="scientific">Conger conger</name>
    <name type="common">Conger eel</name>
    <name type="synonym">Muraena conger</name>
    <dbReference type="NCBI Taxonomy" id="82655"/>
    <lineage>
        <taxon>Eukaryota</taxon>
        <taxon>Metazoa</taxon>
        <taxon>Chordata</taxon>
        <taxon>Craniata</taxon>
        <taxon>Vertebrata</taxon>
        <taxon>Euteleostomi</taxon>
        <taxon>Actinopterygii</taxon>
        <taxon>Neopterygii</taxon>
        <taxon>Teleostei</taxon>
        <taxon>Anguilliformes</taxon>
        <taxon>Congridae</taxon>
        <taxon>Conger</taxon>
    </lineage>
</organism>
<keyword evidence="5" id="KW-1185">Reference proteome</keyword>
<proteinExistence type="inferred from homology"/>
<dbReference type="InterPro" id="IPR050944">
    <property type="entry name" value="FAM83"/>
</dbReference>
<dbReference type="PANTHER" id="PTHR16181:SF29">
    <property type="entry name" value="PROTEIN FAM83A-RELATED"/>
    <property type="match status" value="1"/>
</dbReference>
<dbReference type="Pfam" id="PF07894">
    <property type="entry name" value="SACK1"/>
    <property type="match status" value="1"/>
</dbReference>
<feature type="domain" description="Scaffolding anchor of CK1" evidence="3">
    <location>
        <begin position="16"/>
        <end position="289"/>
    </location>
</feature>
<feature type="compositionally biased region" description="Basic residues" evidence="2">
    <location>
        <begin position="514"/>
        <end position="526"/>
    </location>
</feature>
<dbReference type="GO" id="GO:0019901">
    <property type="term" value="F:protein kinase binding"/>
    <property type="evidence" value="ECO:0007669"/>
    <property type="project" value="TreeGrafter"/>
</dbReference>
<feature type="region of interest" description="Disordered" evidence="2">
    <location>
        <begin position="397"/>
        <end position="526"/>
    </location>
</feature>
<dbReference type="InterPro" id="IPR012461">
    <property type="entry name" value="SACK1"/>
</dbReference>
<feature type="region of interest" description="Disordered" evidence="2">
    <location>
        <begin position="75"/>
        <end position="100"/>
    </location>
</feature>
<evidence type="ECO:0000256" key="1">
    <source>
        <dbReference type="ARBA" id="ARBA00006937"/>
    </source>
</evidence>
<evidence type="ECO:0000313" key="4">
    <source>
        <dbReference type="EMBL" id="KAJ8254544.1"/>
    </source>
</evidence>
<dbReference type="OrthoDB" id="6103632at2759"/>
<dbReference type="AlphaFoldDB" id="A0A9Q1HQN2"/>
<gene>
    <name evidence="4" type="ORF">COCON_G00211560</name>
</gene>
<feature type="compositionally biased region" description="Basic and acidic residues" evidence="2">
    <location>
        <begin position="417"/>
        <end position="435"/>
    </location>
</feature>
<sequence length="526" mass="57836">MAESQLMCMDDGHVNETIPESKPEYYYSEEQRAAIEQLLTNGDGAFKMRLKEDKVKDFLSAREIKRIRDTLREYETHGETDKAKSGSTKESKADSGVHSTYWPDLSDTEIPPLDIGWTEGGLYKAATRVAVHTHPAKQNGPHIKEVVRRLIQESNKVVAVVMDLLTDLLILQDLLDAAAKRSVAVYIILDSPGVPHFLDMCSRLQVGPMHLRNLRVRMMDGCGLALPQGRLPGALCSKYMLVDGDKVMFGSYSFTWSTSRMDRNVITVMTGQVLDVFDRDFRELYAMSAGVDLYKEFHVTKPPKPLPVRHAPSLRTSTGVYTSRFQVSLGDSRQANFKVPAHKYHNPKYLLVVGNKAAAAAAAASGARGSLPDLSSRRGSLGGQSAFNVMERFLQSSGGSEMPEEPGPLPASAAPAAEHRAKDARRPNGPAEKKRSSFRLFLKGKGAQPSVPEEGELTPTPSGASPTRRGPGASPEDSFEERPSPPKVKTKKKVLHQRSVSLQAVNLDDESVKGRQRKGKKNCIQS</sequence>
<name>A0A9Q1HQN2_CONCO</name>
<evidence type="ECO:0000313" key="5">
    <source>
        <dbReference type="Proteomes" id="UP001152803"/>
    </source>
</evidence>
<feature type="compositionally biased region" description="Basic and acidic residues" evidence="2">
    <location>
        <begin position="10"/>
        <end position="20"/>
    </location>
</feature>
<evidence type="ECO:0000256" key="2">
    <source>
        <dbReference type="SAM" id="MobiDB-lite"/>
    </source>
</evidence>
<reference evidence="4" key="1">
    <citation type="journal article" date="2023" name="Science">
        <title>Genome structures resolve the early diversification of teleost fishes.</title>
        <authorList>
            <person name="Parey E."/>
            <person name="Louis A."/>
            <person name="Montfort J."/>
            <person name="Bouchez O."/>
            <person name="Roques C."/>
            <person name="Iampietro C."/>
            <person name="Lluch J."/>
            <person name="Castinel A."/>
            <person name="Donnadieu C."/>
            <person name="Desvignes T."/>
            <person name="Floi Bucao C."/>
            <person name="Jouanno E."/>
            <person name="Wen M."/>
            <person name="Mejri S."/>
            <person name="Dirks R."/>
            <person name="Jansen H."/>
            <person name="Henkel C."/>
            <person name="Chen W.J."/>
            <person name="Zahm M."/>
            <person name="Cabau C."/>
            <person name="Klopp C."/>
            <person name="Thompson A.W."/>
            <person name="Robinson-Rechavi M."/>
            <person name="Braasch I."/>
            <person name="Lecointre G."/>
            <person name="Bobe J."/>
            <person name="Postlethwait J.H."/>
            <person name="Berthelot C."/>
            <person name="Roest Crollius H."/>
            <person name="Guiguen Y."/>
        </authorList>
    </citation>
    <scope>NUCLEOTIDE SEQUENCE</scope>
    <source>
        <strain evidence="4">Concon-B</strain>
    </source>
</reference>
<dbReference type="EMBL" id="JAFJMO010000016">
    <property type="protein sequence ID" value="KAJ8254544.1"/>
    <property type="molecule type" value="Genomic_DNA"/>
</dbReference>
<feature type="region of interest" description="Disordered" evidence="2">
    <location>
        <begin position="1"/>
        <end position="20"/>
    </location>
</feature>
<protein>
    <recommendedName>
        <fullName evidence="3">Scaffolding anchor of CK1 domain-containing protein</fullName>
    </recommendedName>
</protein>
<evidence type="ECO:0000259" key="3">
    <source>
        <dbReference type="Pfam" id="PF07894"/>
    </source>
</evidence>
<dbReference type="PANTHER" id="PTHR16181">
    <property type="entry name" value="PROTEIN FAM83A-RELATED"/>
    <property type="match status" value="1"/>
</dbReference>
<accession>A0A9Q1HQN2</accession>
<dbReference type="SUPFAM" id="SSF56024">
    <property type="entry name" value="Phospholipase D/nuclease"/>
    <property type="match status" value="1"/>
</dbReference>
<dbReference type="Gene3D" id="3.30.870.10">
    <property type="entry name" value="Endonuclease Chain A"/>
    <property type="match status" value="1"/>
</dbReference>